<evidence type="ECO:0000313" key="2">
    <source>
        <dbReference type="Proteomes" id="UP000050949"/>
    </source>
</evidence>
<sequence length="65" mass="7043">MTQIKDIVPVELINRAGTVPAVKTKLGAKVKLGESEVLLYNGVDGYLAHIILQELTGNASRPDQR</sequence>
<name>A0A0R1XG76_9LACO</name>
<proteinExistence type="predicted"/>
<accession>A0A0R1XG76</accession>
<dbReference type="Proteomes" id="UP000050949">
    <property type="component" value="Unassembled WGS sequence"/>
</dbReference>
<dbReference type="eggNOG" id="ENOG5030AQC">
    <property type="taxonomic scope" value="Bacteria"/>
</dbReference>
<protein>
    <submittedName>
        <fullName evidence="1">Uncharacterized protein</fullName>
    </submittedName>
</protein>
<dbReference type="RefSeq" id="WP_027829610.1">
    <property type="nucleotide sequence ID" value="NZ_AUEH01000090.1"/>
</dbReference>
<gene>
    <name evidence="1" type="ORF">FC91_GL002807</name>
</gene>
<dbReference type="EMBL" id="AZFW01000059">
    <property type="protein sequence ID" value="KRM26969.1"/>
    <property type="molecule type" value="Genomic_DNA"/>
</dbReference>
<reference evidence="1 2" key="1">
    <citation type="journal article" date="2015" name="Genome Announc.">
        <title>Expanding the biotechnology potential of lactobacilli through comparative genomics of 213 strains and associated genera.</title>
        <authorList>
            <person name="Sun Z."/>
            <person name="Harris H.M."/>
            <person name="McCann A."/>
            <person name="Guo C."/>
            <person name="Argimon S."/>
            <person name="Zhang W."/>
            <person name="Yang X."/>
            <person name="Jeffery I.B."/>
            <person name="Cooney J.C."/>
            <person name="Kagawa T.F."/>
            <person name="Liu W."/>
            <person name="Song Y."/>
            <person name="Salvetti E."/>
            <person name="Wrobel A."/>
            <person name="Rasinkangas P."/>
            <person name="Parkhill J."/>
            <person name="Rea M.C."/>
            <person name="O'Sullivan O."/>
            <person name="Ritari J."/>
            <person name="Douillard F.P."/>
            <person name="Paul Ross R."/>
            <person name="Yang R."/>
            <person name="Briner A.E."/>
            <person name="Felis G.E."/>
            <person name="de Vos W.M."/>
            <person name="Barrangou R."/>
            <person name="Klaenhammer T.R."/>
            <person name="Caufield P.W."/>
            <person name="Cui Y."/>
            <person name="Zhang H."/>
            <person name="O'Toole P.W."/>
        </authorList>
    </citation>
    <scope>NUCLEOTIDE SEQUENCE [LARGE SCALE GENOMIC DNA]</scope>
    <source>
        <strain evidence="1 2">DSM 16991</strain>
    </source>
</reference>
<dbReference type="AlphaFoldDB" id="A0A0R1XG76"/>
<comment type="caution">
    <text evidence="1">The sequence shown here is derived from an EMBL/GenBank/DDBJ whole genome shotgun (WGS) entry which is preliminary data.</text>
</comment>
<organism evidence="1 2">
    <name type="scientific">Schleiferilactobacillus harbinensis DSM 16991</name>
    <dbReference type="NCBI Taxonomy" id="1122147"/>
    <lineage>
        <taxon>Bacteria</taxon>
        <taxon>Bacillati</taxon>
        <taxon>Bacillota</taxon>
        <taxon>Bacilli</taxon>
        <taxon>Lactobacillales</taxon>
        <taxon>Lactobacillaceae</taxon>
        <taxon>Schleiferilactobacillus</taxon>
    </lineage>
</organism>
<evidence type="ECO:0000313" key="1">
    <source>
        <dbReference type="EMBL" id="KRM26969.1"/>
    </source>
</evidence>